<evidence type="ECO:0000256" key="1">
    <source>
        <dbReference type="ARBA" id="ARBA00006284"/>
    </source>
</evidence>
<name>A0A8J3DE65_9BACT</name>
<comment type="caution">
    <text evidence="5">The sequence shown here is derived from an EMBL/GenBank/DDBJ whole genome shotgun (WGS) entry which is preliminary data.</text>
</comment>
<dbReference type="Pfam" id="PF02595">
    <property type="entry name" value="Gly_kinase"/>
    <property type="match status" value="1"/>
</dbReference>
<proteinExistence type="inferred from homology"/>
<dbReference type="InterPro" id="IPR036129">
    <property type="entry name" value="Glycerate_kinase_sf"/>
</dbReference>
<comment type="similarity">
    <text evidence="1 4">Belongs to the glycerate kinase type-1 family.</text>
</comment>
<dbReference type="GO" id="GO:0008887">
    <property type="term" value="F:glycerate kinase activity"/>
    <property type="evidence" value="ECO:0007669"/>
    <property type="project" value="UniProtKB-UniRule"/>
</dbReference>
<sequence>MHILLAFDKFKDSMNAFEACAIAQEALLKAHPNWEVTVAPLADGGEGFCRILTRALYGELITKPIIGPQLEPLKAEMGYVDSAKVPPSVKKMLGLPSFGKIAIIEMAQASGLESIPIKARDPWIATSYGTGQLIAEAADTGASAIILGVGGSATIDLGLGALEAIGLECLDEKHDTMDHLVPRDWPRISRLRGEIWPHIPPIFIACDVQNPLLGPNGAVNIYGPQKGLTPSEIPTFEKGLGDMAKKFCSFFGKDRTEMMRPGSGAAGGITFGLSVACDAQLVPGYDLVEAWLDLKKKIAAADLVVTGEGRFDSSSLQGKGPGSILKEAARQGKPAKVMAGIIESGLKLPPKATGDVIAPSNYTRERSIADGKKLLAKKIFEVFSQ</sequence>
<dbReference type="SUPFAM" id="SSF110738">
    <property type="entry name" value="Glycerate kinase I"/>
    <property type="match status" value="1"/>
</dbReference>
<keyword evidence="2 4" id="KW-0808">Transferase</keyword>
<evidence type="ECO:0000256" key="4">
    <source>
        <dbReference type="PIRNR" id="PIRNR006078"/>
    </source>
</evidence>
<dbReference type="InterPro" id="IPR018197">
    <property type="entry name" value="Glycerate_kinase_RE-like"/>
</dbReference>
<organism evidence="5 6">
    <name type="scientific">Cerasicoccus arenae</name>
    <dbReference type="NCBI Taxonomy" id="424488"/>
    <lineage>
        <taxon>Bacteria</taxon>
        <taxon>Pseudomonadati</taxon>
        <taxon>Verrucomicrobiota</taxon>
        <taxon>Opitutia</taxon>
        <taxon>Puniceicoccales</taxon>
        <taxon>Cerasicoccaceae</taxon>
        <taxon>Cerasicoccus</taxon>
    </lineage>
</organism>
<dbReference type="NCBIfam" id="TIGR00045">
    <property type="entry name" value="glycerate kinase"/>
    <property type="match status" value="1"/>
</dbReference>
<evidence type="ECO:0000256" key="3">
    <source>
        <dbReference type="ARBA" id="ARBA00022777"/>
    </source>
</evidence>
<dbReference type="PIRSF" id="PIRSF006078">
    <property type="entry name" value="GlxK"/>
    <property type="match status" value="1"/>
</dbReference>
<evidence type="ECO:0000256" key="2">
    <source>
        <dbReference type="ARBA" id="ARBA00022679"/>
    </source>
</evidence>
<reference evidence="5" key="2">
    <citation type="submission" date="2020-09" db="EMBL/GenBank/DDBJ databases">
        <authorList>
            <person name="Sun Q."/>
            <person name="Kim S."/>
        </authorList>
    </citation>
    <scope>NUCLEOTIDE SEQUENCE</scope>
    <source>
        <strain evidence="5">KCTC 12870</strain>
    </source>
</reference>
<dbReference type="RefSeq" id="WP_189510684.1">
    <property type="nucleotide sequence ID" value="NZ_BMXG01000001.1"/>
</dbReference>
<dbReference type="Proteomes" id="UP000642829">
    <property type="component" value="Unassembled WGS sequence"/>
</dbReference>
<keyword evidence="6" id="KW-1185">Reference proteome</keyword>
<dbReference type="GO" id="GO:0031388">
    <property type="term" value="P:organic acid phosphorylation"/>
    <property type="evidence" value="ECO:0007669"/>
    <property type="project" value="UniProtKB-UniRule"/>
</dbReference>
<dbReference type="PANTHER" id="PTHR21599">
    <property type="entry name" value="GLYCERATE KINASE"/>
    <property type="match status" value="1"/>
</dbReference>
<evidence type="ECO:0000313" key="5">
    <source>
        <dbReference type="EMBL" id="GHB90147.1"/>
    </source>
</evidence>
<dbReference type="InterPro" id="IPR004381">
    <property type="entry name" value="Glycerate_kinase"/>
</dbReference>
<dbReference type="Gene3D" id="3.90.1510.10">
    <property type="entry name" value="Glycerate kinase, domain 2"/>
    <property type="match status" value="1"/>
</dbReference>
<keyword evidence="3 4" id="KW-0418">Kinase</keyword>
<dbReference type="PANTHER" id="PTHR21599:SF0">
    <property type="entry name" value="GLYCERATE KINASE"/>
    <property type="match status" value="1"/>
</dbReference>
<protein>
    <submittedName>
        <fullName evidence="5">Glycerate kinase</fullName>
    </submittedName>
</protein>
<reference evidence="5" key="1">
    <citation type="journal article" date="2014" name="Int. J. Syst. Evol. Microbiol.">
        <title>Complete genome sequence of Corynebacterium casei LMG S-19264T (=DSM 44701T), isolated from a smear-ripened cheese.</title>
        <authorList>
            <consortium name="US DOE Joint Genome Institute (JGI-PGF)"/>
            <person name="Walter F."/>
            <person name="Albersmeier A."/>
            <person name="Kalinowski J."/>
            <person name="Ruckert C."/>
        </authorList>
    </citation>
    <scope>NUCLEOTIDE SEQUENCE</scope>
    <source>
        <strain evidence="5">KCTC 12870</strain>
    </source>
</reference>
<accession>A0A8J3DE65</accession>
<gene>
    <name evidence="5" type="primary">glxK</name>
    <name evidence="5" type="ORF">GCM10007047_00960</name>
</gene>
<dbReference type="AlphaFoldDB" id="A0A8J3DE65"/>
<dbReference type="Gene3D" id="3.40.50.10350">
    <property type="entry name" value="Glycerate kinase, domain 1"/>
    <property type="match status" value="1"/>
</dbReference>
<evidence type="ECO:0000313" key="6">
    <source>
        <dbReference type="Proteomes" id="UP000642829"/>
    </source>
</evidence>
<dbReference type="EMBL" id="BMXG01000001">
    <property type="protein sequence ID" value="GHB90147.1"/>
    <property type="molecule type" value="Genomic_DNA"/>
</dbReference>
<dbReference type="InterPro" id="IPR018193">
    <property type="entry name" value="Glyc_kinase_flavodox-like_fold"/>
</dbReference>